<proteinExistence type="predicted"/>
<evidence type="ECO:0000256" key="3">
    <source>
        <dbReference type="ARBA" id="ARBA00022833"/>
    </source>
</evidence>
<dbReference type="OrthoDB" id="1711136at2759"/>
<dbReference type="PROSITE" id="PS50089">
    <property type="entry name" value="ZF_RING_2"/>
    <property type="match status" value="1"/>
</dbReference>
<evidence type="ECO:0000313" key="8">
    <source>
        <dbReference type="Proteomes" id="UP000266841"/>
    </source>
</evidence>
<feature type="region of interest" description="Disordered" evidence="5">
    <location>
        <begin position="402"/>
        <end position="431"/>
    </location>
</feature>
<dbReference type="Gene3D" id="3.30.40.10">
    <property type="entry name" value="Zinc/RING finger domain, C3HC4 (zinc finger)"/>
    <property type="match status" value="1"/>
</dbReference>
<gene>
    <name evidence="7" type="ORF">THAOC_34534</name>
</gene>
<evidence type="ECO:0000256" key="2">
    <source>
        <dbReference type="ARBA" id="ARBA00022771"/>
    </source>
</evidence>
<dbReference type="InterPro" id="IPR017907">
    <property type="entry name" value="Znf_RING_CS"/>
</dbReference>
<evidence type="ECO:0000256" key="5">
    <source>
        <dbReference type="SAM" id="MobiDB-lite"/>
    </source>
</evidence>
<keyword evidence="1" id="KW-0479">Metal-binding</keyword>
<dbReference type="GO" id="GO:0008270">
    <property type="term" value="F:zinc ion binding"/>
    <property type="evidence" value="ECO:0007669"/>
    <property type="project" value="UniProtKB-KW"/>
</dbReference>
<protein>
    <recommendedName>
        <fullName evidence="6">RING-type domain-containing protein</fullName>
    </recommendedName>
</protein>
<reference evidence="7 8" key="1">
    <citation type="journal article" date="2012" name="Genome Biol.">
        <title>Genome and low-iron response of an oceanic diatom adapted to chronic iron limitation.</title>
        <authorList>
            <person name="Lommer M."/>
            <person name="Specht M."/>
            <person name="Roy A.S."/>
            <person name="Kraemer L."/>
            <person name="Andreson R."/>
            <person name="Gutowska M.A."/>
            <person name="Wolf J."/>
            <person name="Bergner S.V."/>
            <person name="Schilhabel M.B."/>
            <person name="Klostermeier U.C."/>
            <person name="Beiko R.G."/>
            <person name="Rosenstiel P."/>
            <person name="Hippler M."/>
            <person name="Laroche J."/>
        </authorList>
    </citation>
    <scope>NUCLEOTIDE SEQUENCE [LARGE SCALE GENOMIC DNA]</scope>
    <source>
        <strain evidence="7 8">CCMP1005</strain>
    </source>
</reference>
<organism evidence="7 8">
    <name type="scientific">Thalassiosira oceanica</name>
    <name type="common">Marine diatom</name>
    <dbReference type="NCBI Taxonomy" id="159749"/>
    <lineage>
        <taxon>Eukaryota</taxon>
        <taxon>Sar</taxon>
        <taxon>Stramenopiles</taxon>
        <taxon>Ochrophyta</taxon>
        <taxon>Bacillariophyta</taxon>
        <taxon>Coscinodiscophyceae</taxon>
        <taxon>Thalassiosirophycidae</taxon>
        <taxon>Thalassiosirales</taxon>
        <taxon>Thalassiosiraceae</taxon>
        <taxon>Thalassiosira</taxon>
    </lineage>
</organism>
<evidence type="ECO:0000313" key="7">
    <source>
        <dbReference type="EMBL" id="EJK46781.1"/>
    </source>
</evidence>
<accession>K0RCJ2</accession>
<dbReference type="EMBL" id="AGNL01047544">
    <property type="protein sequence ID" value="EJK46781.1"/>
    <property type="molecule type" value="Genomic_DNA"/>
</dbReference>
<dbReference type="InterPro" id="IPR001841">
    <property type="entry name" value="Znf_RING"/>
</dbReference>
<keyword evidence="2 4" id="KW-0863">Zinc-finger</keyword>
<sequence>MTRQTKDNEKSGERAAARCAHAVGCWIHEGGRSRSSLAWTGSACVATAAASPPLCGLCRALTRGFSLLKKSDELRRGWKGFVGLSCCVTKKMDEINGNNECGICLGEWTNPVKLPCGHSFCADCLRQLMKNRSDPDYEDHVLRVKRFEAEHGEDWDGTMIEYDSDFVNLPLYVALALGKGNLRTVLQWLGKGKVRARVNAKCEEAGNYGLLYVSAVTKQHDLMSYLLLNGADVNILESTGASVLTACCLSKDISSNDVRLLLSWGAEHIVYGEPVTKEGKLTLCHLMSKEGNAEIANLVASKLGGRRCEIVSAPNTRDDLVGKTSVVEEYAEFCDQYKVRMEFTNEELLLGSNKECRAFIASFGDDLEEEELSKVDPNAEANAEQAAADLLAELGLGDLEGLSSSASKREEKPPVNTGKKKKRVGKKKGRK</sequence>
<dbReference type="SUPFAM" id="SSF57850">
    <property type="entry name" value="RING/U-box"/>
    <property type="match status" value="1"/>
</dbReference>
<evidence type="ECO:0000256" key="4">
    <source>
        <dbReference type="PROSITE-ProRule" id="PRU00175"/>
    </source>
</evidence>
<dbReference type="SMART" id="SM00184">
    <property type="entry name" value="RING"/>
    <property type="match status" value="1"/>
</dbReference>
<dbReference type="PROSITE" id="PS00518">
    <property type="entry name" value="ZF_RING_1"/>
    <property type="match status" value="1"/>
</dbReference>
<dbReference type="InterPro" id="IPR027370">
    <property type="entry name" value="Znf-RING_euk"/>
</dbReference>
<keyword evidence="3" id="KW-0862">Zinc</keyword>
<dbReference type="SUPFAM" id="SSF48403">
    <property type="entry name" value="Ankyrin repeat"/>
    <property type="match status" value="1"/>
</dbReference>
<comment type="caution">
    <text evidence="7">The sequence shown here is derived from an EMBL/GenBank/DDBJ whole genome shotgun (WGS) entry which is preliminary data.</text>
</comment>
<name>K0RCJ2_THAOC</name>
<dbReference type="Proteomes" id="UP000266841">
    <property type="component" value="Unassembled WGS sequence"/>
</dbReference>
<dbReference type="InterPro" id="IPR036770">
    <property type="entry name" value="Ankyrin_rpt-contain_sf"/>
</dbReference>
<feature type="domain" description="RING-type" evidence="6">
    <location>
        <begin position="101"/>
        <end position="127"/>
    </location>
</feature>
<dbReference type="eggNOG" id="ENOG502SC5Q">
    <property type="taxonomic scope" value="Eukaryota"/>
</dbReference>
<dbReference type="Pfam" id="PF13445">
    <property type="entry name" value="zf-RING_UBOX"/>
    <property type="match status" value="1"/>
</dbReference>
<keyword evidence="8" id="KW-1185">Reference proteome</keyword>
<dbReference type="Gene3D" id="1.25.40.20">
    <property type="entry name" value="Ankyrin repeat-containing domain"/>
    <property type="match status" value="1"/>
</dbReference>
<evidence type="ECO:0000256" key="1">
    <source>
        <dbReference type="ARBA" id="ARBA00022723"/>
    </source>
</evidence>
<dbReference type="InterPro" id="IPR013083">
    <property type="entry name" value="Znf_RING/FYVE/PHD"/>
</dbReference>
<dbReference type="AlphaFoldDB" id="K0RCJ2"/>
<feature type="compositionally biased region" description="Basic residues" evidence="5">
    <location>
        <begin position="418"/>
        <end position="431"/>
    </location>
</feature>
<evidence type="ECO:0000259" key="6">
    <source>
        <dbReference type="PROSITE" id="PS50089"/>
    </source>
</evidence>